<dbReference type="EC" id="2.6.1.85" evidence="2"/>
<reference evidence="2 3" key="1">
    <citation type="submission" date="2018-09" db="EMBL/GenBank/DDBJ databases">
        <authorList>
            <person name="Zhu H."/>
        </authorList>
    </citation>
    <scope>NUCLEOTIDE SEQUENCE [LARGE SCALE GENOMIC DNA]</scope>
    <source>
        <strain evidence="2 3">K2S05-167</strain>
    </source>
</reference>
<dbReference type="SUPFAM" id="SSF56752">
    <property type="entry name" value="D-aminoacid aminotransferase-like PLP-dependent enzymes"/>
    <property type="match status" value="1"/>
</dbReference>
<dbReference type="OrthoDB" id="9803598at2"/>
<dbReference type="InterPro" id="IPR015890">
    <property type="entry name" value="Chorismate_C"/>
</dbReference>
<dbReference type="InterPro" id="IPR001544">
    <property type="entry name" value="Aminotrans_IV"/>
</dbReference>
<dbReference type="PANTHER" id="PTHR11236:SF50">
    <property type="entry name" value="AMINODEOXYCHORISMATE SYNTHASE COMPONENT 1"/>
    <property type="match status" value="1"/>
</dbReference>
<dbReference type="Gene3D" id="3.20.10.10">
    <property type="entry name" value="D-amino Acid Aminotransferase, subunit A, domain 2"/>
    <property type="match status" value="1"/>
</dbReference>
<dbReference type="Pfam" id="PF00425">
    <property type="entry name" value="Chorismate_bind"/>
    <property type="match status" value="1"/>
</dbReference>
<gene>
    <name evidence="2" type="primary">pabB</name>
    <name evidence="2" type="ORF">D3875_15820</name>
</gene>
<dbReference type="GO" id="GO:0000162">
    <property type="term" value="P:L-tryptophan biosynthetic process"/>
    <property type="evidence" value="ECO:0007669"/>
    <property type="project" value="TreeGrafter"/>
</dbReference>
<organism evidence="2 3">
    <name type="scientific">Deinococcus cavernae</name>
    <dbReference type="NCBI Taxonomy" id="2320857"/>
    <lineage>
        <taxon>Bacteria</taxon>
        <taxon>Thermotogati</taxon>
        <taxon>Deinococcota</taxon>
        <taxon>Deinococci</taxon>
        <taxon>Deinococcales</taxon>
        <taxon>Deinococcaceae</taxon>
        <taxon>Deinococcus</taxon>
    </lineage>
</organism>
<dbReference type="Gene3D" id="3.30.470.10">
    <property type="match status" value="1"/>
</dbReference>
<keyword evidence="2" id="KW-0032">Aminotransferase</keyword>
<dbReference type="InterPro" id="IPR036038">
    <property type="entry name" value="Aminotransferase-like"/>
</dbReference>
<evidence type="ECO:0000313" key="3">
    <source>
        <dbReference type="Proteomes" id="UP000286287"/>
    </source>
</evidence>
<dbReference type="NCBIfam" id="TIGR00553">
    <property type="entry name" value="pabB"/>
    <property type="match status" value="1"/>
</dbReference>
<evidence type="ECO:0000313" key="2">
    <source>
        <dbReference type="EMBL" id="RJF72791.1"/>
    </source>
</evidence>
<dbReference type="Proteomes" id="UP000286287">
    <property type="component" value="Unassembled WGS sequence"/>
</dbReference>
<dbReference type="GO" id="GO:0046820">
    <property type="term" value="F:4-amino-4-deoxychorismate synthase activity"/>
    <property type="evidence" value="ECO:0007669"/>
    <property type="project" value="UniProtKB-EC"/>
</dbReference>
<dbReference type="InterPro" id="IPR043131">
    <property type="entry name" value="BCAT-like_N"/>
</dbReference>
<dbReference type="SUPFAM" id="SSF56322">
    <property type="entry name" value="ADC synthase"/>
    <property type="match status" value="1"/>
</dbReference>
<dbReference type="InterPro" id="IPR043132">
    <property type="entry name" value="BCAT-like_C"/>
</dbReference>
<proteinExistence type="predicted"/>
<dbReference type="InterPro" id="IPR005802">
    <property type="entry name" value="ADC_synth_comp_1"/>
</dbReference>
<keyword evidence="2" id="KW-0808">Transferase</keyword>
<dbReference type="Pfam" id="PF01063">
    <property type="entry name" value="Aminotran_4"/>
    <property type="match status" value="1"/>
</dbReference>
<dbReference type="InterPro" id="IPR019999">
    <property type="entry name" value="Anth_synth_I-like"/>
</dbReference>
<keyword evidence="3" id="KW-1185">Reference proteome</keyword>
<name>A0A418V9K5_9DEIO</name>
<protein>
    <submittedName>
        <fullName evidence="2">Aminodeoxychorismate synthase component I</fullName>
        <ecNumber evidence="2">2.6.1.85</ecNumber>
    </submittedName>
</protein>
<dbReference type="InterPro" id="IPR005801">
    <property type="entry name" value="ADC_synthase"/>
</dbReference>
<accession>A0A418V9K5</accession>
<evidence type="ECO:0000259" key="1">
    <source>
        <dbReference type="Pfam" id="PF00425"/>
    </source>
</evidence>
<feature type="domain" description="Chorismate-utilising enzyme C-terminal" evidence="1">
    <location>
        <begin position="112"/>
        <end position="371"/>
    </location>
</feature>
<dbReference type="Gene3D" id="3.60.120.10">
    <property type="entry name" value="Anthranilate synthase"/>
    <property type="match status" value="1"/>
</dbReference>
<dbReference type="RefSeq" id="WP_119765264.1">
    <property type="nucleotide sequence ID" value="NZ_QYUJ01000014.1"/>
</dbReference>
<sequence>MSAPFAFVKMTTSSSEKAVWRKFSRPVQVVETSDLNGVKAKLAEVERLTSTGLYAVGFVSYEAAPAFEPAFPVRATPDFPLLWFALFQDVEEVAPHSQQPYTVDDWALNLSRAEYDAGIARVRAEIAAGNTYQVNFTGRLRTAFGGDALAFFSRLSAAQDTEYSAFIDTGRFQILSVSPELFFRVEGETLTTKPMKGTTGRGLNEAGDAAQAAWLKSSVKDRAENVMIVDLLRNDLGRVAQFGSVRVTELCAVEKYPTLLTMTSTVQAVKRGGVGLVDIFTALFPCGSVTGAPKINTMHLIHELEPQARRVYCGAVGLVEPGDGVRVRAVFNVPIRTVLIDSLTGVAEYGAGGGITWDSEAGGEYDELLTKSRVLTSEKQTFELLETLRLQQGQAVNAPLHLERLASSARYFGFVFDVEAAWAALRQAGKDTPTGTHRLRLMLSKGGEITVQTLPLGENPPVVRAHLARTPMSSRDVFLYHKTTQRAVYGQHTQNIPAGEEVLLFNERGELTEFTTGNVVLELDGRLYTPPIASGLLAGIERRRAIEENGVAERTLTVQDLQDAQTIWHLNSLRGWRRVELLQRLSATAR</sequence>
<dbReference type="AlphaFoldDB" id="A0A418V9K5"/>
<dbReference type="PRINTS" id="PR00095">
    <property type="entry name" value="ANTSNTHASEI"/>
</dbReference>
<dbReference type="PANTHER" id="PTHR11236">
    <property type="entry name" value="AMINOBENZOATE/ANTHRANILATE SYNTHASE"/>
    <property type="match status" value="1"/>
</dbReference>
<dbReference type="GO" id="GO:0009396">
    <property type="term" value="P:folic acid-containing compound biosynthetic process"/>
    <property type="evidence" value="ECO:0007669"/>
    <property type="project" value="InterPro"/>
</dbReference>
<dbReference type="EMBL" id="QYUJ01000014">
    <property type="protein sequence ID" value="RJF72791.1"/>
    <property type="molecule type" value="Genomic_DNA"/>
</dbReference>
<comment type="caution">
    <text evidence="2">The sequence shown here is derived from an EMBL/GenBank/DDBJ whole genome shotgun (WGS) entry which is preliminary data.</text>
</comment>